<evidence type="ECO:0000256" key="1">
    <source>
        <dbReference type="SAM" id="SignalP"/>
    </source>
</evidence>
<evidence type="ECO:0000313" key="3">
    <source>
        <dbReference type="Proteomes" id="UP000835052"/>
    </source>
</evidence>
<keyword evidence="3" id="KW-1185">Reference proteome</keyword>
<organism evidence="2 3">
    <name type="scientific">Caenorhabditis auriculariae</name>
    <dbReference type="NCBI Taxonomy" id="2777116"/>
    <lineage>
        <taxon>Eukaryota</taxon>
        <taxon>Metazoa</taxon>
        <taxon>Ecdysozoa</taxon>
        <taxon>Nematoda</taxon>
        <taxon>Chromadorea</taxon>
        <taxon>Rhabditida</taxon>
        <taxon>Rhabditina</taxon>
        <taxon>Rhabditomorpha</taxon>
        <taxon>Rhabditoidea</taxon>
        <taxon>Rhabditidae</taxon>
        <taxon>Peloderinae</taxon>
        <taxon>Caenorhabditis</taxon>
    </lineage>
</organism>
<dbReference type="AlphaFoldDB" id="A0A8S1H1P9"/>
<gene>
    <name evidence="2" type="ORF">CAUJ_LOCUS5370</name>
</gene>
<dbReference type="Proteomes" id="UP000835052">
    <property type="component" value="Unassembled WGS sequence"/>
</dbReference>
<name>A0A8S1H1P9_9PELO</name>
<accession>A0A8S1H1P9</accession>
<proteinExistence type="predicted"/>
<feature type="signal peptide" evidence="1">
    <location>
        <begin position="1"/>
        <end position="16"/>
    </location>
</feature>
<protein>
    <submittedName>
        <fullName evidence="2">Uncharacterized protein</fullName>
    </submittedName>
</protein>
<evidence type="ECO:0000313" key="2">
    <source>
        <dbReference type="EMBL" id="CAD6189451.1"/>
    </source>
</evidence>
<dbReference type="EMBL" id="CAJGYM010000011">
    <property type="protein sequence ID" value="CAD6189451.1"/>
    <property type="molecule type" value="Genomic_DNA"/>
</dbReference>
<keyword evidence="1" id="KW-0732">Signal</keyword>
<sequence>MNRIIILIALLAAVQAEYPDIECRTKPCPHHFVCNPTTQMCGPNVARKRSVRQVIPPDYPLPDYPLPPYPLPDYPLPDPYFDDLM</sequence>
<comment type="caution">
    <text evidence="2">The sequence shown here is derived from an EMBL/GenBank/DDBJ whole genome shotgun (WGS) entry which is preliminary data.</text>
</comment>
<reference evidence="2" key="1">
    <citation type="submission" date="2020-10" db="EMBL/GenBank/DDBJ databases">
        <authorList>
            <person name="Kikuchi T."/>
        </authorList>
    </citation>
    <scope>NUCLEOTIDE SEQUENCE</scope>
    <source>
        <strain evidence="2">NKZ352</strain>
    </source>
</reference>
<feature type="chain" id="PRO_5035888256" evidence="1">
    <location>
        <begin position="17"/>
        <end position="85"/>
    </location>
</feature>